<comment type="caution">
    <text evidence="2">The sequence shown here is derived from an EMBL/GenBank/DDBJ whole genome shotgun (WGS) entry which is preliminary data.</text>
</comment>
<dbReference type="EMBL" id="LXQA010094013">
    <property type="protein sequence ID" value="MCI14851.1"/>
    <property type="molecule type" value="Genomic_DNA"/>
</dbReference>
<dbReference type="AlphaFoldDB" id="A0A392PRX8"/>
<accession>A0A392PRX8</accession>
<protein>
    <recommendedName>
        <fullName evidence="1">DUF7036 domain-containing protein</fullName>
    </recommendedName>
</protein>
<dbReference type="PANTHER" id="PTHR33826:SF2">
    <property type="entry name" value="HYDROXYPROLINE-RICH GLYCOPROTEIN FAMILY PROTEIN"/>
    <property type="match status" value="1"/>
</dbReference>
<keyword evidence="3" id="KW-1185">Reference proteome</keyword>
<evidence type="ECO:0000259" key="1">
    <source>
        <dbReference type="Pfam" id="PF23041"/>
    </source>
</evidence>
<dbReference type="Pfam" id="PF23041">
    <property type="entry name" value="DUF7036"/>
    <property type="match status" value="1"/>
</dbReference>
<organism evidence="2 3">
    <name type="scientific">Trifolium medium</name>
    <dbReference type="NCBI Taxonomy" id="97028"/>
    <lineage>
        <taxon>Eukaryota</taxon>
        <taxon>Viridiplantae</taxon>
        <taxon>Streptophyta</taxon>
        <taxon>Embryophyta</taxon>
        <taxon>Tracheophyta</taxon>
        <taxon>Spermatophyta</taxon>
        <taxon>Magnoliopsida</taxon>
        <taxon>eudicotyledons</taxon>
        <taxon>Gunneridae</taxon>
        <taxon>Pentapetalae</taxon>
        <taxon>rosids</taxon>
        <taxon>fabids</taxon>
        <taxon>Fabales</taxon>
        <taxon>Fabaceae</taxon>
        <taxon>Papilionoideae</taxon>
        <taxon>50 kb inversion clade</taxon>
        <taxon>NPAAA clade</taxon>
        <taxon>Hologalegina</taxon>
        <taxon>IRL clade</taxon>
        <taxon>Trifolieae</taxon>
        <taxon>Trifolium</taxon>
    </lineage>
</organism>
<sequence length="84" mass="9254">YDIVASFIVNKSVTVLEDNKFQLEAEILEEIEAPKVTILSLDPLPRPNNTKVVFAVNPDGENSETPSPAISLIRSLFASLEELL</sequence>
<evidence type="ECO:0000313" key="2">
    <source>
        <dbReference type="EMBL" id="MCI14851.1"/>
    </source>
</evidence>
<evidence type="ECO:0000313" key="3">
    <source>
        <dbReference type="Proteomes" id="UP000265520"/>
    </source>
</evidence>
<name>A0A392PRX8_9FABA</name>
<dbReference type="InterPro" id="IPR055464">
    <property type="entry name" value="DUF7036"/>
</dbReference>
<feature type="non-terminal residue" evidence="2">
    <location>
        <position position="1"/>
    </location>
</feature>
<dbReference type="Proteomes" id="UP000265520">
    <property type="component" value="Unassembled WGS sequence"/>
</dbReference>
<reference evidence="2 3" key="1">
    <citation type="journal article" date="2018" name="Front. Plant Sci.">
        <title>Red Clover (Trifolium pratense) and Zigzag Clover (T. medium) - A Picture of Genomic Similarities and Differences.</title>
        <authorList>
            <person name="Dluhosova J."/>
            <person name="Istvanek J."/>
            <person name="Nedelnik J."/>
            <person name="Repkova J."/>
        </authorList>
    </citation>
    <scope>NUCLEOTIDE SEQUENCE [LARGE SCALE GENOMIC DNA]</scope>
    <source>
        <strain evidence="3">cv. 10/8</strain>
        <tissue evidence="2">Leaf</tissue>
    </source>
</reference>
<dbReference type="PANTHER" id="PTHR33826">
    <property type="entry name" value="F20B24.21"/>
    <property type="match status" value="1"/>
</dbReference>
<feature type="domain" description="DUF7036" evidence="1">
    <location>
        <begin position="6"/>
        <end position="80"/>
    </location>
</feature>
<proteinExistence type="predicted"/>